<dbReference type="PANTHER" id="PTHR26452">
    <property type="entry name" value="OLFACTORY RECEPTOR"/>
    <property type="match status" value="1"/>
</dbReference>
<dbReference type="Proteomes" id="UP000694545">
    <property type="component" value="Unplaced"/>
</dbReference>
<evidence type="ECO:0000256" key="10">
    <source>
        <dbReference type="ARBA" id="ARBA00023136"/>
    </source>
</evidence>
<evidence type="ECO:0000256" key="3">
    <source>
        <dbReference type="ARBA" id="ARBA00010663"/>
    </source>
</evidence>
<evidence type="ECO:0000256" key="4">
    <source>
        <dbReference type="ARBA" id="ARBA00022475"/>
    </source>
</evidence>
<reference evidence="15" key="1">
    <citation type="submission" date="2025-08" db="UniProtKB">
        <authorList>
            <consortium name="Ensembl"/>
        </authorList>
    </citation>
    <scope>IDENTIFICATION</scope>
</reference>
<reference evidence="15" key="2">
    <citation type="submission" date="2025-09" db="UniProtKB">
        <authorList>
            <consortium name="Ensembl"/>
        </authorList>
    </citation>
    <scope>IDENTIFICATION</scope>
</reference>
<feature type="transmembrane region" description="Helical" evidence="13">
    <location>
        <begin position="189"/>
        <end position="222"/>
    </location>
</feature>
<dbReference type="PRINTS" id="PR00237">
    <property type="entry name" value="GPCRRHODOPSN"/>
</dbReference>
<keyword evidence="7" id="KW-0552">Olfaction</keyword>
<keyword evidence="10 13" id="KW-0472">Membrane</keyword>
<feature type="transmembrane region" description="Helical" evidence="13">
    <location>
        <begin position="58"/>
        <end position="76"/>
    </location>
</feature>
<evidence type="ECO:0000256" key="2">
    <source>
        <dbReference type="ARBA" id="ARBA00004651"/>
    </source>
</evidence>
<dbReference type="SUPFAM" id="SSF81321">
    <property type="entry name" value="Family A G protein-coupled receptor-like"/>
    <property type="match status" value="1"/>
</dbReference>
<dbReference type="Pfam" id="PF13853">
    <property type="entry name" value="7tm_4"/>
    <property type="match status" value="1"/>
</dbReference>
<name>A0A8D2L416_VARKO</name>
<proteinExistence type="inferred from homology"/>
<evidence type="ECO:0000256" key="8">
    <source>
        <dbReference type="ARBA" id="ARBA00022989"/>
    </source>
</evidence>
<feature type="transmembrane region" description="Helical" evidence="13">
    <location>
        <begin position="234"/>
        <end position="257"/>
    </location>
</feature>
<feature type="transmembrane region" description="Helical" evidence="13">
    <location>
        <begin position="269"/>
        <end position="287"/>
    </location>
</feature>
<evidence type="ECO:0000256" key="11">
    <source>
        <dbReference type="ARBA" id="ARBA00023170"/>
    </source>
</evidence>
<evidence type="ECO:0000256" key="7">
    <source>
        <dbReference type="ARBA" id="ARBA00022725"/>
    </source>
</evidence>
<feature type="transmembrane region" description="Helical" evidence="13">
    <location>
        <begin position="96"/>
        <end position="117"/>
    </location>
</feature>
<dbReference type="GO" id="GO:0004984">
    <property type="term" value="F:olfactory receptor activity"/>
    <property type="evidence" value="ECO:0007669"/>
    <property type="project" value="InterPro"/>
</dbReference>
<keyword evidence="11" id="KW-0675">Receptor</keyword>
<dbReference type="GO" id="GO:0005886">
    <property type="term" value="C:plasma membrane"/>
    <property type="evidence" value="ECO:0007669"/>
    <property type="project" value="UniProtKB-SubCell"/>
</dbReference>
<dbReference type="PROSITE" id="PS50262">
    <property type="entry name" value="G_PROTEIN_RECEP_F1_2"/>
    <property type="match status" value="1"/>
</dbReference>
<comment type="subcellular location">
    <subcellularLocation>
        <location evidence="2">Cell membrane</location>
        <topology evidence="2">Multi-pass membrane protein</topology>
    </subcellularLocation>
</comment>
<dbReference type="InterPro" id="IPR000725">
    <property type="entry name" value="Olfact_rcpt"/>
</dbReference>
<sequence>MNNLTFTTTFILLEFSNIQDLLILYFCVFLALYLITMIGNLLIIIIVSLDHKLHTPMYFFLMNLAILDMGTVSVMVPKSMAMFLVKKRTISYFECVAQVFFFLFFAATDFSVLIIMAHDRCIAICNPLQYERIMHKGACLQMVTIGWSIGLLYAILHTGGTFANTFCSNIVHQFFCEVPQLIKLSCSDIYLVEVGLIVLSSSTVVASCVFIIITYMQIFAAVLKIPSVHGKRKALSTCLPHLIVVSVFVFSAVFAYARPLTNVSSDLDIAFAVIYAMIPPMLNPFIYSMRNKEIKAALDVVKVKSRRGSCKPTKCMCFSKFYFAGKIKKITYGI</sequence>
<feature type="transmembrane region" description="Helical" evidence="13">
    <location>
        <begin position="22"/>
        <end position="46"/>
    </location>
</feature>
<dbReference type="InterPro" id="IPR000276">
    <property type="entry name" value="GPCR_Rhodpsn"/>
</dbReference>
<evidence type="ECO:0000313" key="16">
    <source>
        <dbReference type="Proteomes" id="UP000694545"/>
    </source>
</evidence>
<evidence type="ECO:0000256" key="9">
    <source>
        <dbReference type="ARBA" id="ARBA00023040"/>
    </source>
</evidence>
<keyword evidence="8 13" id="KW-1133">Transmembrane helix</keyword>
<comment type="similarity">
    <text evidence="3">Belongs to the G-protein coupled receptor 1 family.</text>
</comment>
<keyword evidence="12" id="KW-0807">Transducer</keyword>
<keyword evidence="16" id="KW-1185">Reference proteome</keyword>
<dbReference type="InterPro" id="IPR017452">
    <property type="entry name" value="GPCR_Rhodpsn_7TM"/>
</dbReference>
<keyword evidence="5" id="KW-0716">Sensory transduction</keyword>
<feature type="transmembrane region" description="Helical" evidence="13">
    <location>
        <begin position="138"/>
        <end position="156"/>
    </location>
</feature>
<evidence type="ECO:0000256" key="5">
    <source>
        <dbReference type="ARBA" id="ARBA00022606"/>
    </source>
</evidence>
<dbReference type="Gene3D" id="1.20.1070.10">
    <property type="entry name" value="Rhodopsin 7-helix transmembrane proteins"/>
    <property type="match status" value="1"/>
</dbReference>
<evidence type="ECO:0000256" key="13">
    <source>
        <dbReference type="SAM" id="Phobius"/>
    </source>
</evidence>
<dbReference type="CDD" id="cd15227">
    <property type="entry name" value="7tmA_OR14-like"/>
    <property type="match status" value="1"/>
</dbReference>
<feature type="domain" description="G-protein coupled receptors family 1 profile" evidence="14">
    <location>
        <begin position="39"/>
        <end position="287"/>
    </location>
</feature>
<dbReference type="GO" id="GO:0004930">
    <property type="term" value="F:G protein-coupled receptor activity"/>
    <property type="evidence" value="ECO:0007669"/>
    <property type="project" value="UniProtKB-KW"/>
</dbReference>
<evidence type="ECO:0000256" key="12">
    <source>
        <dbReference type="ARBA" id="ARBA00023224"/>
    </source>
</evidence>
<accession>A0A8D2L416</accession>
<keyword evidence="4" id="KW-1003">Cell membrane</keyword>
<dbReference type="FunFam" id="1.20.1070.10:FF:000037">
    <property type="entry name" value="Olfactory receptor"/>
    <property type="match status" value="1"/>
</dbReference>
<keyword evidence="6 13" id="KW-0812">Transmembrane</keyword>
<protein>
    <recommendedName>
        <fullName evidence="14">G-protein coupled receptors family 1 profile domain-containing protein</fullName>
    </recommendedName>
</protein>
<keyword evidence="9" id="KW-0297">G-protein coupled receptor</keyword>
<evidence type="ECO:0000256" key="6">
    <source>
        <dbReference type="ARBA" id="ARBA00022692"/>
    </source>
</evidence>
<organism evidence="15 16">
    <name type="scientific">Varanus komodoensis</name>
    <name type="common">Komodo dragon</name>
    <dbReference type="NCBI Taxonomy" id="61221"/>
    <lineage>
        <taxon>Eukaryota</taxon>
        <taxon>Metazoa</taxon>
        <taxon>Chordata</taxon>
        <taxon>Craniata</taxon>
        <taxon>Vertebrata</taxon>
        <taxon>Euteleostomi</taxon>
        <taxon>Lepidosauria</taxon>
        <taxon>Squamata</taxon>
        <taxon>Bifurcata</taxon>
        <taxon>Unidentata</taxon>
        <taxon>Episquamata</taxon>
        <taxon>Toxicofera</taxon>
        <taxon>Anguimorpha</taxon>
        <taxon>Paleoanguimorpha</taxon>
        <taxon>Varanoidea</taxon>
        <taxon>Varanidae</taxon>
        <taxon>Varanus</taxon>
    </lineage>
</organism>
<evidence type="ECO:0000259" key="14">
    <source>
        <dbReference type="PROSITE" id="PS50262"/>
    </source>
</evidence>
<dbReference type="AlphaFoldDB" id="A0A8D2L416"/>
<dbReference type="OMA" id="ERIMHIG"/>
<dbReference type="FunFam" id="1.10.1220.70:FF:000001">
    <property type="entry name" value="Olfactory receptor"/>
    <property type="match status" value="1"/>
</dbReference>
<evidence type="ECO:0000313" key="15">
    <source>
        <dbReference type="Ensembl" id="ENSVKKP00000016368.1"/>
    </source>
</evidence>
<evidence type="ECO:0000256" key="1">
    <source>
        <dbReference type="ARBA" id="ARBA00002936"/>
    </source>
</evidence>
<dbReference type="PRINTS" id="PR00245">
    <property type="entry name" value="OLFACTORYR"/>
</dbReference>
<dbReference type="Ensembl" id="ENSVKKT00000016765.1">
    <property type="protein sequence ID" value="ENSVKKP00000016368.1"/>
    <property type="gene ID" value="ENSVKKG00000011170.1"/>
</dbReference>
<dbReference type="InterPro" id="IPR050516">
    <property type="entry name" value="Olfactory_GPCR"/>
</dbReference>
<comment type="function">
    <text evidence="1">Odorant receptor.</text>
</comment>